<protein>
    <submittedName>
        <fullName evidence="1">Uncharacterized protein</fullName>
    </submittedName>
</protein>
<organism evidence="1 2">
    <name type="scientific">Entomophthora muscae</name>
    <dbReference type="NCBI Taxonomy" id="34485"/>
    <lineage>
        <taxon>Eukaryota</taxon>
        <taxon>Fungi</taxon>
        <taxon>Fungi incertae sedis</taxon>
        <taxon>Zoopagomycota</taxon>
        <taxon>Entomophthoromycotina</taxon>
        <taxon>Entomophthoromycetes</taxon>
        <taxon>Entomophthorales</taxon>
        <taxon>Entomophthoraceae</taxon>
        <taxon>Entomophthora</taxon>
    </lineage>
</organism>
<keyword evidence="2" id="KW-1185">Reference proteome</keyword>
<evidence type="ECO:0000313" key="2">
    <source>
        <dbReference type="Proteomes" id="UP001165960"/>
    </source>
</evidence>
<dbReference type="Proteomes" id="UP001165960">
    <property type="component" value="Unassembled WGS sequence"/>
</dbReference>
<name>A0ACC2U1B8_9FUNG</name>
<proteinExistence type="predicted"/>
<sequence length="221" mass="25511">MFHFKSMENFIITKAQYWLPLALTQAIINPELALEIHQGINNQRNALTLRLLEDVLREVNPFIPLYQIATELIENYVAKHTDGVAYLQPNLNLKVEFTTNHNVYNLPERAQIVALLPPNFATLEATECNCHHVLLHNCNHTLTRIDPSVAMYMPTHYVLLFLLGDLDYYYGLVHVRNNPTAAESVSIQEYYCYCIFLCNAQPKILFYACCLFQQFLADAWA</sequence>
<comment type="caution">
    <text evidence="1">The sequence shown here is derived from an EMBL/GenBank/DDBJ whole genome shotgun (WGS) entry which is preliminary data.</text>
</comment>
<dbReference type="EMBL" id="QTSX02001539">
    <property type="protein sequence ID" value="KAJ9080609.1"/>
    <property type="molecule type" value="Genomic_DNA"/>
</dbReference>
<reference evidence="1" key="1">
    <citation type="submission" date="2022-04" db="EMBL/GenBank/DDBJ databases">
        <title>Genome of the entomopathogenic fungus Entomophthora muscae.</title>
        <authorList>
            <person name="Elya C."/>
            <person name="Lovett B.R."/>
            <person name="Lee E."/>
            <person name="Macias A.M."/>
            <person name="Hajek A.E."/>
            <person name="De Bivort B.L."/>
            <person name="Kasson M.T."/>
            <person name="De Fine Licht H.H."/>
            <person name="Stajich J.E."/>
        </authorList>
    </citation>
    <scope>NUCLEOTIDE SEQUENCE</scope>
    <source>
        <strain evidence="1">Berkeley</strain>
    </source>
</reference>
<gene>
    <name evidence="1" type="ORF">DSO57_1023107</name>
</gene>
<accession>A0ACC2U1B8</accession>
<evidence type="ECO:0000313" key="1">
    <source>
        <dbReference type="EMBL" id="KAJ9080609.1"/>
    </source>
</evidence>